<accession>A0A917VEG0</accession>
<dbReference type="Proteomes" id="UP000645217">
    <property type="component" value="Unassembled WGS sequence"/>
</dbReference>
<dbReference type="InterPro" id="IPR002539">
    <property type="entry name" value="MaoC-like_dom"/>
</dbReference>
<feature type="domain" description="MaoC-like" evidence="2">
    <location>
        <begin position="10"/>
        <end position="101"/>
    </location>
</feature>
<name>A0A917VEG0_9ACTN</name>
<protein>
    <submittedName>
        <fullName evidence="3">Enoyl-CoA hydratase</fullName>
    </submittedName>
</protein>
<dbReference type="EMBL" id="BMNT01000005">
    <property type="protein sequence ID" value="GGK70342.1"/>
    <property type="molecule type" value="Genomic_DNA"/>
</dbReference>
<proteinExistence type="inferred from homology"/>
<dbReference type="AlphaFoldDB" id="A0A917VEG0"/>
<evidence type="ECO:0000259" key="2">
    <source>
        <dbReference type="Pfam" id="PF01575"/>
    </source>
</evidence>
<reference evidence="3" key="1">
    <citation type="journal article" date="2014" name="Int. J. Syst. Evol. Microbiol.">
        <title>Complete genome sequence of Corynebacterium casei LMG S-19264T (=DSM 44701T), isolated from a smear-ripened cheese.</title>
        <authorList>
            <consortium name="US DOE Joint Genome Institute (JGI-PGF)"/>
            <person name="Walter F."/>
            <person name="Albersmeier A."/>
            <person name="Kalinowski J."/>
            <person name="Ruckert C."/>
        </authorList>
    </citation>
    <scope>NUCLEOTIDE SEQUENCE</scope>
    <source>
        <strain evidence="3">JCM 13064</strain>
    </source>
</reference>
<comment type="similarity">
    <text evidence="1">Belongs to the enoyl-CoA hydratase/isomerase family.</text>
</comment>
<evidence type="ECO:0000313" key="4">
    <source>
        <dbReference type="Proteomes" id="UP000645217"/>
    </source>
</evidence>
<comment type="caution">
    <text evidence="3">The sequence shown here is derived from an EMBL/GenBank/DDBJ whole genome shotgun (WGS) entry which is preliminary data.</text>
</comment>
<dbReference type="InterPro" id="IPR029069">
    <property type="entry name" value="HotDog_dom_sf"/>
</dbReference>
<keyword evidence="4" id="KW-1185">Reference proteome</keyword>
<dbReference type="RefSeq" id="WP_189161892.1">
    <property type="nucleotide sequence ID" value="NZ_BMNT01000005.1"/>
</dbReference>
<dbReference type="Pfam" id="PF01575">
    <property type="entry name" value="MaoC_dehydratas"/>
    <property type="match status" value="1"/>
</dbReference>
<evidence type="ECO:0000313" key="3">
    <source>
        <dbReference type="EMBL" id="GGK70342.1"/>
    </source>
</evidence>
<organism evidence="3 4">
    <name type="scientific">Sphaerisporangium melleum</name>
    <dbReference type="NCBI Taxonomy" id="321316"/>
    <lineage>
        <taxon>Bacteria</taxon>
        <taxon>Bacillati</taxon>
        <taxon>Actinomycetota</taxon>
        <taxon>Actinomycetes</taxon>
        <taxon>Streptosporangiales</taxon>
        <taxon>Streptosporangiaceae</taxon>
        <taxon>Sphaerisporangium</taxon>
    </lineage>
</organism>
<evidence type="ECO:0000256" key="1">
    <source>
        <dbReference type="ARBA" id="ARBA00005254"/>
    </source>
</evidence>
<reference evidence="3" key="2">
    <citation type="submission" date="2020-09" db="EMBL/GenBank/DDBJ databases">
        <authorList>
            <person name="Sun Q."/>
            <person name="Ohkuma M."/>
        </authorList>
    </citation>
    <scope>NUCLEOTIDE SEQUENCE</scope>
    <source>
        <strain evidence="3">JCM 13064</strain>
    </source>
</reference>
<dbReference type="SUPFAM" id="SSF54637">
    <property type="entry name" value="Thioesterase/thiol ester dehydrase-isomerase"/>
    <property type="match status" value="1"/>
</dbReference>
<sequence length="140" mass="15684">MQLTFEDFAIGDAYELGTVKVSRTEIVRFARAYDPQPRHLEPGDLIASGWHVTAMFMRLYADGVLRHSAAEVSPGVDELRWLRPVRPGDVLSGRVTVTGVAPSLTRPDCGILQQRGEFVDEGDRPVMRVTLYGLMRRREG</sequence>
<dbReference type="Gene3D" id="3.10.129.10">
    <property type="entry name" value="Hotdog Thioesterase"/>
    <property type="match status" value="1"/>
</dbReference>
<gene>
    <name evidence="3" type="ORF">GCM10007964_11590</name>
</gene>